<evidence type="ECO:0008006" key="3">
    <source>
        <dbReference type="Google" id="ProtNLM"/>
    </source>
</evidence>
<keyword evidence="2" id="KW-1185">Reference proteome</keyword>
<accession>U4KE94</accession>
<dbReference type="KEGG" id="vni:VIBNI_A2841"/>
<name>U4KE94_9VIBR</name>
<proteinExistence type="predicted"/>
<protein>
    <recommendedName>
        <fullName evidence="3">Lipoprotein</fullName>
    </recommendedName>
</protein>
<gene>
    <name evidence="1" type="ORF">VIBNI_A2841</name>
</gene>
<evidence type="ECO:0000313" key="2">
    <source>
        <dbReference type="Proteomes" id="UP000016895"/>
    </source>
</evidence>
<dbReference type="Proteomes" id="UP000016895">
    <property type="component" value="Chromosome 1"/>
</dbReference>
<organism evidence="1 2">
    <name type="scientific">Vibrio nigripulchritudo</name>
    <dbReference type="NCBI Taxonomy" id="28173"/>
    <lineage>
        <taxon>Bacteria</taxon>
        <taxon>Pseudomonadati</taxon>
        <taxon>Pseudomonadota</taxon>
        <taxon>Gammaproteobacteria</taxon>
        <taxon>Vibrionales</taxon>
        <taxon>Vibrionaceae</taxon>
        <taxon>Vibrio</taxon>
    </lineage>
</organism>
<dbReference type="RefSeq" id="WP_022551486.1">
    <property type="nucleotide sequence ID" value="NC_022528.1"/>
</dbReference>
<dbReference type="AlphaFoldDB" id="U4KE94"/>
<sequence>MKKSIVLIPLAGVLLVGCKVEVEPNGQSSQEGGGSTHVTSGASYLDDFGPVVNLKGYDEKTIELENKTREITYVASAVLGQMAIASGLNESGIKVKLEDAITNSAGNYTFSGMGSVNVSTITKNGENGLSMRGTSGKLFNVNLPPAFIIESGSWTKLFSYSKSDTGFLYEFVMVGSKLKYAKYEHGDIHYSFEKKAGNWIYTSKKGSETYVVNHDENSQRVTMSKNGKQTLTGNYNISDDTVSVN</sequence>
<evidence type="ECO:0000313" key="1">
    <source>
        <dbReference type="EMBL" id="CCO58882.1"/>
    </source>
</evidence>
<reference evidence="1 2" key="1">
    <citation type="journal article" date="2013" name="ISME J.">
        <title>Comparative genomics of pathogenic lineages of Vibrio nigripulchritudo identifies virulence-associated traits.</title>
        <authorList>
            <person name="Goudenege D."/>
            <person name="Labreuche Y."/>
            <person name="Krin E."/>
            <person name="Ansquer D."/>
            <person name="Mangenot S."/>
            <person name="Calteau A."/>
            <person name="Medigue C."/>
            <person name="Mazel D."/>
            <person name="Polz M.F."/>
            <person name="Le Roux F."/>
        </authorList>
    </citation>
    <scope>NUCLEOTIDE SEQUENCE [LARGE SCALE GENOMIC DNA]</scope>
    <source>
        <strain evidence="2">SnF1</strain>
    </source>
</reference>
<dbReference type="EMBL" id="FO203526">
    <property type="protein sequence ID" value="CCO58882.1"/>
    <property type="molecule type" value="Genomic_DNA"/>
</dbReference>
<dbReference type="PATRIC" id="fig|1260221.3.peg.2707"/>
<dbReference type="PROSITE" id="PS51257">
    <property type="entry name" value="PROKAR_LIPOPROTEIN"/>
    <property type="match status" value="1"/>
</dbReference>